<gene>
    <name evidence="1" type="ORF">WQE_13801</name>
</gene>
<evidence type="ECO:0000313" key="1">
    <source>
        <dbReference type="EMBL" id="EIN00491.1"/>
    </source>
</evidence>
<proteinExistence type="predicted"/>
<dbReference type="SUPFAM" id="SSF55729">
    <property type="entry name" value="Acyl-CoA N-acyltransferases (Nat)"/>
    <property type="match status" value="1"/>
</dbReference>
<comment type="caution">
    <text evidence="1">The sequence shown here is derived from an EMBL/GenBank/DDBJ whole genome shotgun (WGS) entry which is preliminary data.</text>
</comment>
<organism evidence="1 2">
    <name type="scientific">Paraburkholderia hospita</name>
    <dbReference type="NCBI Taxonomy" id="169430"/>
    <lineage>
        <taxon>Bacteria</taxon>
        <taxon>Pseudomonadati</taxon>
        <taxon>Pseudomonadota</taxon>
        <taxon>Betaproteobacteria</taxon>
        <taxon>Burkholderiales</taxon>
        <taxon>Burkholderiaceae</taxon>
        <taxon>Paraburkholderia</taxon>
    </lineage>
</organism>
<name>A0ABN0FP08_9BURK</name>
<dbReference type="InterPro" id="IPR016181">
    <property type="entry name" value="Acyl_CoA_acyltransferase"/>
</dbReference>
<dbReference type="EMBL" id="AKAU01000078">
    <property type="protein sequence ID" value="EIN00491.1"/>
    <property type="molecule type" value="Genomic_DNA"/>
</dbReference>
<keyword evidence="2" id="KW-1185">Reference proteome</keyword>
<evidence type="ECO:0008006" key="3">
    <source>
        <dbReference type="Google" id="ProtNLM"/>
    </source>
</evidence>
<sequence length="70" mass="7689">MEASVQLPNVTFFERLGWRCDGSVYAYLGLPHQPMIFDLSKAPPLDWPGCPDLPTLDGQVDVGNEVLCPA</sequence>
<protein>
    <recommendedName>
        <fullName evidence="3">GNAT family N-acetyltransferase</fullName>
    </recommendedName>
</protein>
<evidence type="ECO:0000313" key="2">
    <source>
        <dbReference type="Proteomes" id="UP000004980"/>
    </source>
</evidence>
<reference evidence="1 2" key="1">
    <citation type="journal article" date="2012" name="J. Bacteriol.">
        <title>Draft Genome Sequence of the Soil Bacterium Burkholderia terrae Strain BS001, Which Interacts with Fungal Surface Structures.</title>
        <authorList>
            <person name="Nazir R."/>
            <person name="Hansen M.A."/>
            <person name="Sorensen S."/>
            <person name="van Elsas J.D."/>
        </authorList>
    </citation>
    <scope>NUCLEOTIDE SEQUENCE [LARGE SCALE GENOMIC DNA]</scope>
    <source>
        <strain evidence="1 2">BS001</strain>
    </source>
</reference>
<dbReference type="Proteomes" id="UP000004980">
    <property type="component" value="Unassembled WGS sequence"/>
</dbReference>
<accession>A0ABN0FP08</accession>